<proteinExistence type="predicted"/>
<evidence type="ECO:0000313" key="3">
    <source>
        <dbReference type="Proteomes" id="UP000031012"/>
    </source>
</evidence>
<comment type="caution">
    <text evidence="2">The sequence shown here is derived from an EMBL/GenBank/DDBJ whole genome shotgun (WGS) entry which is preliminary data.</text>
</comment>
<organism evidence="2 3">
    <name type="scientific">Acinetobacter oleivorans</name>
    <dbReference type="NCBI Taxonomy" id="1148157"/>
    <lineage>
        <taxon>Bacteria</taxon>
        <taxon>Pseudomonadati</taxon>
        <taxon>Pseudomonadota</taxon>
        <taxon>Gammaproteobacteria</taxon>
        <taxon>Moraxellales</taxon>
        <taxon>Moraxellaceae</taxon>
        <taxon>Acinetobacter</taxon>
    </lineage>
</organism>
<dbReference type="EMBL" id="JHQK01000003">
    <property type="protein sequence ID" value="KHN68250.1"/>
    <property type="molecule type" value="Genomic_DNA"/>
</dbReference>
<dbReference type="AlphaFoldDB" id="A0A0B2UH03"/>
<feature type="transmembrane region" description="Helical" evidence="1">
    <location>
        <begin position="28"/>
        <end position="47"/>
    </location>
</feature>
<protein>
    <submittedName>
        <fullName evidence="2">Uncharacterized protein</fullName>
    </submittedName>
</protein>
<feature type="transmembrane region" description="Helical" evidence="1">
    <location>
        <begin position="102"/>
        <end position="119"/>
    </location>
</feature>
<evidence type="ECO:0000256" key="1">
    <source>
        <dbReference type="SAM" id="Phobius"/>
    </source>
</evidence>
<reference evidence="2 3" key="1">
    <citation type="submission" date="2014-03" db="EMBL/GenBank/DDBJ databases">
        <title>Genome sequence of the diesel-degrader and plant-growth promoter Acinetobacter oleivorans PF-1 isolated from the roots of poplar tree.</title>
        <authorList>
            <person name="Gkorezis P."/>
            <person name="van Hamme J."/>
            <person name="Rineau F."/>
            <person name="Vangronsveld J."/>
            <person name="Francetti A."/>
        </authorList>
    </citation>
    <scope>NUCLEOTIDE SEQUENCE [LARGE SCALE GENOMIC DNA]</scope>
    <source>
        <strain evidence="2 3">PF1</strain>
    </source>
</reference>
<name>A0A0B2UH03_9GAMM</name>
<sequence length="129" mass="15072">MVSFSVIELGFISWIYIIYKKRIKGIKIYNSSFWLINIFIIWLSNVISQNLITASLGLPATDFYLTLGLWTFFCYVPALLIIVLIIGLIIYVPTILIWSLKISLETLYVLIKPLLYIFIKNEPHIRKKK</sequence>
<dbReference type="Proteomes" id="UP000031012">
    <property type="component" value="Unassembled WGS sequence"/>
</dbReference>
<keyword evidence="1" id="KW-1133">Transmembrane helix</keyword>
<gene>
    <name evidence="2" type="ORF">DH17_09450</name>
</gene>
<feature type="transmembrane region" description="Helical" evidence="1">
    <location>
        <begin position="67"/>
        <end position="90"/>
    </location>
</feature>
<accession>A0A0B2UH03</accession>
<keyword evidence="1" id="KW-0812">Transmembrane</keyword>
<evidence type="ECO:0000313" key="2">
    <source>
        <dbReference type="EMBL" id="KHN68250.1"/>
    </source>
</evidence>
<keyword evidence="1" id="KW-0472">Membrane</keyword>